<dbReference type="Proteomes" id="UP000282386">
    <property type="component" value="Chromosome"/>
</dbReference>
<evidence type="ECO:0000313" key="1">
    <source>
        <dbReference type="EMBL" id="VEI22886.1"/>
    </source>
</evidence>
<organism evidence="1 2">
    <name type="scientific">Rothia aeria</name>
    <dbReference type="NCBI Taxonomy" id="172042"/>
    <lineage>
        <taxon>Bacteria</taxon>
        <taxon>Bacillati</taxon>
        <taxon>Actinomycetota</taxon>
        <taxon>Actinomycetes</taxon>
        <taxon>Micrococcales</taxon>
        <taxon>Micrococcaceae</taxon>
        <taxon>Rothia</taxon>
    </lineage>
</organism>
<dbReference type="RefSeq" id="WP_126499947.1">
    <property type="nucleotide sequence ID" value="NZ_LR134479.1"/>
</dbReference>
<dbReference type="AlphaFoldDB" id="A0A7Z9A4F8"/>
<evidence type="ECO:0000313" key="2">
    <source>
        <dbReference type="Proteomes" id="UP000282386"/>
    </source>
</evidence>
<proteinExistence type="predicted"/>
<sequence>MSYKKVSKSKIINAYDKIRELKLIESIPYTELIKFLILFVEIEIAPLSNGNDPKIDLDYAKRFLSGKITAKKLHTREKYAWANYEILEGKEKSVQRITVSFLFPRVAEKSRLLGDIYEELFLYLELLYEIEDVLCDRFIAALENFISSS</sequence>
<accession>A0A7Z9A4F8</accession>
<dbReference type="EMBL" id="LR134479">
    <property type="protein sequence ID" value="VEI22886.1"/>
    <property type="molecule type" value="Genomic_DNA"/>
</dbReference>
<protein>
    <submittedName>
        <fullName evidence="1">Uncharacterized protein</fullName>
    </submittedName>
</protein>
<reference evidence="1 2" key="1">
    <citation type="submission" date="2018-12" db="EMBL/GenBank/DDBJ databases">
        <authorList>
            <consortium name="Pathogen Informatics"/>
        </authorList>
    </citation>
    <scope>NUCLEOTIDE SEQUENCE [LARGE SCALE GENOMIC DNA]</scope>
    <source>
        <strain evidence="1 2">NCTC10207</strain>
    </source>
</reference>
<name>A0A7Z9A4F8_9MICC</name>
<gene>
    <name evidence="1" type="ORF">NCTC10207_00980</name>
</gene>